<proteinExistence type="predicted"/>
<dbReference type="EMBL" id="LJSK01000396">
    <property type="protein sequence ID" value="KPI83319.1"/>
    <property type="molecule type" value="Genomic_DNA"/>
</dbReference>
<protein>
    <submittedName>
        <fullName evidence="1">None</fullName>
    </submittedName>
</protein>
<comment type="caution">
    <text evidence="1">The sequence shown here is derived from an EMBL/GenBank/DDBJ whole genome shotgun (WGS) entry which is preliminary data.</text>
</comment>
<keyword evidence="2" id="KW-1185">Reference proteome</keyword>
<organism evidence="1 2">
    <name type="scientific">Leptomonas seymouri</name>
    <dbReference type="NCBI Taxonomy" id="5684"/>
    <lineage>
        <taxon>Eukaryota</taxon>
        <taxon>Discoba</taxon>
        <taxon>Euglenozoa</taxon>
        <taxon>Kinetoplastea</taxon>
        <taxon>Metakinetoplastina</taxon>
        <taxon>Trypanosomatida</taxon>
        <taxon>Trypanosomatidae</taxon>
        <taxon>Leishmaniinae</taxon>
        <taxon>Leptomonas</taxon>
    </lineage>
</organism>
<evidence type="ECO:0000313" key="1">
    <source>
        <dbReference type="EMBL" id="KPI83319.1"/>
    </source>
</evidence>
<reference evidence="1 2" key="1">
    <citation type="journal article" date="2015" name="PLoS Pathog.">
        <title>Leptomonas seymouri: Adaptations to the Dixenous Life Cycle Analyzed by Genome Sequencing, Transcriptome Profiling and Co-infection with Leishmania donovani.</title>
        <authorList>
            <person name="Kraeva N."/>
            <person name="Butenko A."/>
            <person name="Hlavacova J."/>
            <person name="Kostygov A."/>
            <person name="Myskova J."/>
            <person name="Grybchuk D."/>
            <person name="Lestinova T."/>
            <person name="Votypka J."/>
            <person name="Volf P."/>
            <person name="Opperdoes F."/>
            <person name="Flegontov P."/>
            <person name="Lukes J."/>
            <person name="Yurchenko V."/>
        </authorList>
    </citation>
    <scope>NUCLEOTIDE SEQUENCE [LARGE SCALE GENOMIC DNA]</scope>
    <source>
        <strain evidence="1 2">ATCC 30220</strain>
    </source>
</reference>
<sequence>MLSLEKAVCPAPGRGGCVQEHFHRVHQRHQRPRLRCGRTERGRSSELRPGLRGDGVGGVCGCTGAPVVRCSALVARSNSLFVSSSFPWLFQVHNALGAPEGCETWHRRELASGVEGHIGGSVVSHRWLAAAQRSTKKARKFLNLRIHPSHF</sequence>
<gene>
    <name evidence="1" type="ORF">ABL78_7649</name>
</gene>
<dbReference type="VEuPathDB" id="TriTrypDB:Lsey_0396_0020"/>
<name>A0A0N0P2T1_LEPSE</name>
<accession>A0A0N0P2T1</accession>
<dbReference type="AlphaFoldDB" id="A0A0N0P2T1"/>
<evidence type="ECO:0000313" key="2">
    <source>
        <dbReference type="Proteomes" id="UP000038009"/>
    </source>
</evidence>
<dbReference type="Proteomes" id="UP000038009">
    <property type="component" value="Unassembled WGS sequence"/>
</dbReference>